<comment type="catalytic activity">
    <reaction evidence="4">
        <text>cyclic dehypoxanthinylfutalosinate = 1,4-dihydroxy-6-naphthoate + dihydroxyacetone</text>
        <dbReference type="Rhea" id="RHEA:33087"/>
        <dbReference type="ChEBI" id="CHEBI:16016"/>
        <dbReference type="ChEBI" id="CHEBI:64254"/>
        <dbReference type="ChEBI" id="CHEBI:64270"/>
        <dbReference type="EC" id="4.1.99.29"/>
    </reaction>
</comment>
<dbReference type="AlphaFoldDB" id="A0A0C1V456"/>
<comment type="pathway">
    <text evidence="1 4">Quinol/quinone metabolism; menaquinone biosynthesis.</text>
</comment>
<dbReference type="STRING" id="1202785.A946_06315"/>
<dbReference type="CDD" id="cd13636">
    <property type="entry name" value="PBP2_Af1704"/>
    <property type="match status" value="1"/>
</dbReference>
<gene>
    <name evidence="4" type="primary">mqnD</name>
    <name evidence="5" type="ORF">A946_06315</name>
    <name evidence="6" type="ORF">kam1_2109</name>
</gene>
<evidence type="ECO:0000313" key="5">
    <source>
        <dbReference type="EMBL" id="KIE58500.1"/>
    </source>
</evidence>
<dbReference type="Gene3D" id="3.40.190.10">
    <property type="entry name" value="Periplasmic binding protein-like II"/>
    <property type="match status" value="2"/>
</dbReference>
<dbReference type="SUPFAM" id="SSF53850">
    <property type="entry name" value="Periplasmic binding protein-like II"/>
    <property type="match status" value="1"/>
</dbReference>
<protein>
    <recommendedName>
        <fullName evidence="4">1,4-dihydroxy-6-naphtoate synthase</fullName>
        <ecNumber evidence="4">4.1.99.29</ecNumber>
    </recommendedName>
    <alternativeName>
        <fullName evidence="4">Menaquinone biosynthetic enzyme MqnD</fullName>
    </alternativeName>
</protein>
<dbReference type="Proteomes" id="UP000315925">
    <property type="component" value="Chromosome"/>
</dbReference>
<dbReference type="KEGG" id="mkc:kam1_2109"/>
<dbReference type="EC" id="4.1.99.29" evidence="4"/>
<sequence length="282" mass="31652">MNFIEITLGHSPDADDAFMFYAISKKKISTQNYVFKELIVDIETLNNLAFSEMIDLTALSIYAYCKVAKNYLLMSCGASMGEGYGPRLIAKQYFDKKDMVRKKIAVPGLHTSACLALSLYFEKKPAELNLLVCPFDKIFDVVKSGSADVGLIIHEGQLAYVLEGLVLCEDLGKWWKKSTGLPLPLGGNAIRRSLGMDRCRELQSIVKESIRWALQNRDEAISYARKYSRGSQDSMIDEFVGMYVNERTLDYGPEGKAAVSEFIERGKSLGVVDQNMKIEFVE</sequence>
<dbReference type="GO" id="GO:0009234">
    <property type="term" value="P:menaquinone biosynthetic process"/>
    <property type="evidence" value="ECO:0007669"/>
    <property type="project" value="UniProtKB-UniRule"/>
</dbReference>
<dbReference type="UniPathway" id="UPA00079"/>
<dbReference type="Proteomes" id="UP000031594">
    <property type="component" value="Unassembled WGS sequence"/>
</dbReference>
<dbReference type="GO" id="GO:0016830">
    <property type="term" value="F:carbon-carbon lyase activity"/>
    <property type="evidence" value="ECO:0007669"/>
    <property type="project" value="UniProtKB-UniRule"/>
</dbReference>
<accession>A0A0C1V456</accession>
<keyword evidence="7" id="KW-1185">Reference proteome</keyword>
<comment type="function">
    <text evidence="4">Catalyzes the conversion of cyclic dehypoxanthine futalosine (cyclic DHFL) into 1,4-dihydroxy-6-naphthoate, a step in the biosynthesis of menaquinone (MK, vitamin K2).</text>
</comment>
<dbReference type="RefSeq" id="WP_039721464.1">
    <property type="nucleotide sequence ID" value="NZ_CP037899.1"/>
</dbReference>
<organism evidence="6 8">
    <name type="scientific">Methylacidiphilum kamchatkense Kam1</name>
    <dbReference type="NCBI Taxonomy" id="1202785"/>
    <lineage>
        <taxon>Bacteria</taxon>
        <taxon>Pseudomonadati</taxon>
        <taxon>Verrucomicrobiota</taxon>
        <taxon>Methylacidiphilae</taxon>
        <taxon>Methylacidiphilales</taxon>
        <taxon>Methylacidiphilaceae</taxon>
        <taxon>Methylacidiphilum (ex Ratnadevi et al. 2023)</taxon>
    </lineage>
</organism>
<dbReference type="EMBL" id="JQNX01000004">
    <property type="protein sequence ID" value="KIE58500.1"/>
    <property type="molecule type" value="Genomic_DNA"/>
</dbReference>
<reference evidence="6" key="2">
    <citation type="journal article" date="2019" name="BMC Genomics">
        <title>Complete genome sequence analysis of the thermoacidophilic verrucomicrobial methanotroph 'Candidatus Methylacidiphilum kamchatkense' strain Kam1 and comparison with its closest relatives.</title>
        <authorList>
            <person name="Kruse T."/>
            <person name="Ratnadevi C.M."/>
            <person name="Erikstad H.A."/>
            <person name="Birkeland N.K."/>
        </authorList>
    </citation>
    <scope>NUCLEOTIDE SEQUENCE</scope>
    <source>
        <strain evidence="6">Kam1</strain>
    </source>
</reference>
<keyword evidence="2 4" id="KW-0474">Menaquinone biosynthesis</keyword>
<dbReference type="InterPro" id="IPR030869">
    <property type="entry name" value="MqnD"/>
</dbReference>
<dbReference type="PANTHER" id="PTHR37167:SF1">
    <property type="entry name" value="1,4-DIHYDROXY-6-NAPHTOATE SYNTHASE"/>
    <property type="match status" value="1"/>
</dbReference>
<dbReference type="PANTHER" id="PTHR37167">
    <property type="entry name" value="1,4-DIHYDROXY-6-NAPHTOATE SYNTHASE"/>
    <property type="match status" value="1"/>
</dbReference>
<evidence type="ECO:0000256" key="4">
    <source>
        <dbReference type="HAMAP-Rule" id="MF_00996"/>
    </source>
</evidence>
<evidence type="ECO:0000256" key="1">
    <source>
        <dbReference type="ARBA" id="ARBA00004863"/>
    </source>
</evidence>
<comment type="caution">
    <text evidence="4">Lacks conserved residue(s) required for the propagation of feature annotation.</text>
</comment>
<proteinExistence type="inferred from homology"/>
<feature type="active site" description="Proton acceptor" evidence="4">
    <location>
        <position position="154"/>
    </location>
</feature>
<keyword evidence="3 4" id="KW-0456">Lyase</keyword>
<reference evidence="8" key="3">
    <citation type="submission" date="2019-03" db="EMBL/GenBank/DDBJ databases">
        <title>Complete genome of Methylacidiphilum kamchatkense Kam1.</title>
        <authorList>
            <person name="Kruse T."/>
            <person name="Murarilal Ratnadevi C."/>
            <person name="Erikstad H.-A."/>
            <person name="Birkeland N.-K."/>
        </authorList>
    </citation>
    <scope>NUCLEOTIDE SEQUENCE [LARGE SCALE GENOMIC DNA]</scope>
    <source>
        <strain evidence="8">kam1</strain>
    </source>
</reference>
<dbReference type="Pfam" id="PF02621">
    <property type="entry name" value="VitK2_biosynth"/>
    <property type="match status" value="1"/>
</dbReference>
<evidence type="ECO:0000313" key="6">
    <source>
        <dbReference type="EMBL" id="QDQ43317.1"/>
    </source>
</evidence>
<evidence type="ECO:0000313" key="7">
    <source>
        <dbReference type="Proteomes" id="UP000031594"/>
    </source>
</evidence>
<dbReference type="InterPro" id="IPR003773">
    <property type="entry name" value="Menaquinone_biosynth"/>
</dbReference>
<comment type="similarity">
    <text evidence="4">Belongs to the MqnA/MqnD family. MqnD subfamily.</text>
</comment>
<name>A0A0C1V456_9BACT</name>
<evidence type="ECO:0000256" key="2">
    <source>
        <dbReference type="ARBA" id="ARBA00022428"/>
    </source>
</evidence>
<evidence type="ECO:0000313" key="8">
    <source>
        <dbReference type="Proteomes" id="UP000315925"/>
    </source>
</evidence>
<dbReference type="EMBL" id="CP037899">
    <property type="protein sequence ID" value="QDQ43317.1"/>
    <property type="molecule type" value="Genomic_DNA"/>
</dbReference>
<dbReference type="HAMAP" id="MF_00996">
    <property type="entry name" value="MqnD"/>
    <property type="match status" value="1"/>
</dbReference>
<feature type="binding site" evidence="4">
    <location>
        <begin position="112"/>
        <end position="113"/>
    </location>
    <ligand>
        <name>substrate</name>
    </ligand>
</feature>
<reference evidence="5 7" key="1">
    <citation type="submission" date="2014-08" db="EMBL/GenBank/DDBJ databases">
        <title>Methylacidiphilum kamchatkense strain Kam1 draft genome sequence.</title>
        <authorList>
            <person name="Birkeland N.-K."/>
            <person name="Erikstad H.A."/>
        </authorList>
    </citation>
    <scope>NUCLEOTIDE SEQUENCE [LARGE SCALE GENOMIC DNA]</scope>
    <source>
        <strain evidence="5 7">Kam1</strain>
    </source>
</reference>
<evidence type="ECO:0000256" key="3">
    <source>
        <dbReference type="ARBA" id="ARBA00023239"/>
    </source>
</evidence>